<dbReference type="STRING" id="13035.Dacsa_2795"/>
<keyword evidence="6" id="KW-1185">Reference proteome</keyword>
<dbReference type="EMBL" id="CP003944">
    <property type="protein sequence ID" value="AFZ51368.1"/>
    <property type="molecule type" value="Genomic_DNA"/>
</dbReference>
<sequence>MTGHWSLITGHWSLVTGNQEVRRENLEVSLNAYFSLFSLLVS</sequence>
<dbReference type="Proteomes" id="UP000010482">
    <property type="component" value="Chromosome"/>
</dbReference>
<evidence type="ECO:0000313" key="2">
    <source>
        <dbReference type="EMBL" id="AFZ51367.1"/>
    </source>
</evidence>
<dbReference type="PATRIC" id="fig|13035.3.peg.3184"/>
<dbReference type="KEGG" id="dsl:Dacsa_2798"/>
<dbReference type="EMBL" id="CP003944">
    <property type="protein sequence ID" value="AFZ51375.1"/>
    <property type="molecule type" value="Genomic_DNA"/>
</dbReference>
<gene>
    <name evidence="1" type="ORF">Dacsa_2795</name>
    <name evidence="2" type="ORF">Dacsa_2797</name>
    <name evidence="3" type="ORF">Dacsa_2798</name>
    <name evidence="4" type="ORF">Dacsa_2802</name>
    <name evidence="5" type="ORF">Dacsa_2805</name>
</gene>
<evidence type="ECO:0000313" key="5">
    <source>
        <dbReference type="EMBL" id="AFZ51375.1"/>
    </source>
</evidence>
<dbReference type="KEGG" id="dsl:Dacsa_2802"/>
<dbReference type="EMBL" id="CP003944">
    <property type="protein sequence ID" value="AFZ51372.1"/>
    <property type="molecule type" value="Genomic_DNA"/>
</dbReference>
<evidence type="ECO:0000313" key="4">
    <source>
        <dbReference type="EMBL" id="AFZ51372.1"/>
    </source>
</evidence>
<organism evidence="1 6">
    <name type="scientific">Dactylococcopsis salina (strain PCC 8305)</name>
    <name type="common">Myxobactron salinum</name>
    <dbReference type="NCBI Taxonomy" id="13035"/>
    <lineage>
        <taxon>Bacteria</taxon>
        <taxon>Bacillati</taxon>
        <taxon>Cyanobacteriota</taxon>
        <taxon>Cyanophyceae</taxon>
        <taxon>Nodosilineales</taxon>
        <taxon>Cymatolegaceae</taxon>
        <taxon>Dactylococcopsis</taxon>
    </lineage>
</organism>
<dbReference type="KEGG" id="dsl:Dacsa_2797"/>
<dbReference type="KEGG" id="dsl:Dacsa_2805"/>
<name>K9YYI1_DACS8</name>
<evidence type="ECO:0000313" key="3">
    <source>
        <dbReference type="EMBL" id="AFZ51368.1"/>
    </source>
</evidence>
<dbReference type="EMBL" id="CP003944">
    <property type="protein sequence ID" value="AFZ51367.1"/>
    <property type="molecule type" value="Genomic_DNA"/>
</dbReference>
<dbReference type="KEGG" id="dsl:Dacsa_2795"/>
<proteinExistence type="predicted"/>
<evidence type="ECO:0000313" key="1">
    <source>
        <dbReference type="EMBL" id="AFZ51365.1"/>
    </source>
</evidence>
<dbReference type="AlphaFoldDB" id="K9YYI1"/>
<dbReference type="EMBL" id="CP003944">
    <property type="protein sequence ID" value="AFZ51365.1"/>
    <property type="molecule type" value="Genomic_DNA"/>
</dbReference>
<dbReference type="HOGENOM" id="CLU_211417_0_0_3"/>
<reference evidence="1 6" key="1">
    <citation type="submission" date="2012-04" db="EMBL/GenBank/DDBJ databases">
        <title>Finished genome of Dactylococcopsis salina PCC 8305.</title>
        <authorList>
            <consortium name="US DOE Joint Genome Institute"/>
            <person name="Gugger M."/>
            <person name="Coursin T."/>
            <person name="Rippka R."/>
            <person name="Tandeau De Marsac N."/>
            <person name="Huntemann M."/>
            <person name="Wei C.-L."/>
            <person name="Han J."/>
            <person name="Detter J.C."/>
            <person name="Han C."/>
            <person name="Tapia R."/>
            <person name="Daligault H."/>
            <person name="Chen A."/>
            <person name="Krypides N."/>
            <person name="Mavromatis K."/>
            <person name="Markowitz V."/>
            <person name="Szeto E."/>
            <person name="Ivanova N."/>
            <person name="Ovchinnikova G."/>
            <person name="Pagani I."/>
            <person name="Pati A."/>
            <person name="Goodwin L."/>
            <person name="Peters L."/>
            <person name="Pitluck S."/>
            <person name="Woyke T."/>
            <person name="Kerfeld C."/>
        </authorList>
    </citation>
    <scope>NUCLEOTIDE SEQUENCE [LARGE SCALE GENOMIC DNA]</scope>
    <source>
        <strain evidence="1 6">PCC 8305</strain>
    </source>
</reference>
<protein>
    <submittedName>
        <fullName evidence="1">Uncharacterized protein</fullName>
    </submittedName>
</protein>
<evidence type="ECO:0000313" key="6">
    <source>
        <dbReference type="Proteomes" id="UP000010482"/>
    </source>
</evidence>
<dbReference type="RefSeq" id="WP_015230354.1">
    <property type="nucleotide sequence ID" value="NC_019780.1"/>
</dbReference>
<accession>K9YYI1</accession>